<keyword evidence="2" id="KW-1185">Reference proteome</keyword>
<dbReference type="EMBL" id="JAOYFB010000002">
    <property type="protein sequence ID" value="KAK4005739.1"/>
    <property type="molecule type" value="Genomic_DNA"/>
</dbReference>
<comment type="caution">
    <text evidence="1">The sequence shown here is derived from an EMBL/GenBank/DDBJ whole genome shotgun (WGS) entry which is preliminary data.</text>
</comment>
<gene>
    <name evidence="1" type="ORF">OUZ56_010814</name>
</gene>
<reference evidence="1 2" key="1">
    <citation type="journal article" date="2023" name="Nucleic Acids Res.">
        <title>The hologenome of Daphnia magna reveals possible DNA methylation and microbiome-mediated evolution of the host genome.</title>
        <authorList>
            <person name="Chaturvedi A."/>
            <person name="Li X."/>
            <person name="Dhandapani V."/>
            <person name="Marshall H."/>
            <person name="Kissane S."/>
            <person name="Cuenca-Cambronero M."/>
            <person name="Asole G."/>
            <person name="Calvet F."/>
            <person name="Ruiz-Romero M."/>
            <person name="Marangio P."/>
            <person name="Guigo R."/>
            <person name="Rago D."/>
            <person name="Mirbahai L."/>
            <person name="Eastwood N."/>
            <person name="Colbourne J.K."/>
            <person name="Zhou J."/>
            <person name="Mallon E."/>
            <person name="Orsini L."/>
        </authorList>
    </citation>
    <scope>NUCLEOTIDE SEQUENCE [LARGE SCALE GENOMIC DNA]</scope>
    <source>
        <strain evidence="1">LRV0_1</strain>
    </source>
</reference>
<accession>A0ABQ9YYR2</accession>
<evidence type="ECO:0000313" key="1">
    <source>
        <dbReference type="EMBL" id="KAK4005739.1"/>
    </source>
</evidence>
<proteinExistence type="predicted"/>
<dbReference type="Proteomes" id="UP001234178">
    <property type="component" value="Unassembled WGS sequence"/>
</dbReference>
<evidence type="ECO:0000313" key="2">
    <source>
        <dbReference type="Proteomes" id="UP001234178"/>
    </source>
</evidence>
<sequence>MAAALFVRGDESNWPELRAAKTTKPVPFYLPLSKQNKKEKGQIELVIKIKKTEDTNVHLSAAYLGLVFIIEPNAIQPHIL</sequence>
<name>A0ABQ9YYR2_9CRUS</name>
<organism evidence="1 2">
    <name type="scientific">Daphnia magna</name>
    <dbReference type="NCBI Taxonomy" id="35525"/>
    <lineage>
        <taxon>Eukaryota</taxon>
        <taxon>Metazoa</taxon>
        <taxon>Ecdysozoa</taxon>
        <taxon>Arthropoda</taxon>
        <taxon>Crustacea</taxon>
        <taxon>Branchiopoda</taxon>
        <taxon>Diplostraca</taxon>
        <taxon>Cladocera</taxon>
        <taxon>Anomopoda</taxon>
        <taxon>Daphniidae</taxon>
        <taxon>Daphnia</taxon>
    </lineage>
</organism>
<protein>
    <submittedName>
        <fullName evidence="1">Uncharacterized protein</fullName>
    </submittedName>
</protein>